<sequence length="155" mass="16568">MPQHEPRGGNTNEEAQESDEEGIVAVITKRRKATSMLKLNENRTRVGNKRKEDILTATDEEGPFPDVITISPKLMQGTHVADILLVTVDTGGASGSGTDDTARILRDEILHLDGVIQSSLARKSFPEARLRSPSGEADPTIDPAVDGSGADASHT</sequence>
<comment type="caution">
    <text evidence="2">The sequence shown here is derived from an EMBL/GenBank/DDBJ whole genome shotgun (WGS) entry which is preliminary data.</text>
</comment>
<protein>
    <submittedName>
        <fullName evidence="2">Uncharacterized protein</fullName>
    </submittedName>
</protein>
<organism evidence="2 3">
    <name type="scientific">Lithospermum erythrorhizon</name>
    <name type="common">Purple gromwell</name>
    <name type="synonym">Lithospermum officinale var. erythrorhizon</name>
    <dbReference type="NCBI Taxonomy" id="34254"/>
    <lineage>
        <taxon>Eukaryota</taxon>
        <taxon>Viridiplantae</taxon>
        <taxon>Streptophyta</taxon>
        <taxon>Embryophyta</taxon>
        <taxon>Tracheophyta</taxon>
        <taxon>Spermatophyta</taxon>
        <taxon>Magnoliopsida</taxon>
        <taxon>eudicotyledons</taxon>
        <taxon>Gunneridae</taxon>
        <taxon>Pentapetalae</taxon>
        <taxon>asterids</taxon>
        <taxon>lamiids</taxon>
        <taxon>Boraginales</taxon>
        <taxon>Boraginaceae</taxon>
        <taxon>Boraginoideae</taxon>
        <taxon>Lithospermeae</taxon>
        <taxon>Lithospermum</taxon>
    </lineage>
</organism>
<evidence type="ECO:0000313" key="2">
    <source>
        <dbReference type="EMBL" id="GAA0148609.1"/>
    </source>
</evidence>
<proteinExistence type="predicted"/>
<feature type="region of interest" description="Disordered" evidence="1">
    <location>
        <begin position="1"/>
        <end position="22"/>
    </location>
</feature>
<accession>A0AAV3PAM1</accession>
<evidence type="ECO:0000256" key="1">
    <source>
        <dbReference type="SAM" id="MobiDB-lite"/>
    </source>
</evidence>
<name>A0AAV3PAM1_LITER</name>
<dbReference type="Proteomes" id="UP001454036">
    <property type="component" value="Unassembled WGS sequence"/>
</dbReference>
<feature type="region of interest" description="Disordered" evidence="1">
    <location>
        <begin position="123"/>
        <end position="155"/>
    </location>
</feature>
<dbReference type="EMBL" id="BAABME010001265">
    <property type="protein sequence ID" value="GAA0148609.1"/>
    <property type="molecule type" value="Genomic_DNA"/>
</dbReference>
<evidence type="ECO:0000313" key="3">
    <source>
        <dbReference type="Proteomes" id="UP001454036"/>
    </source>
</evidence>
<gene>
    <name evidence="2" type="ORF">LIER_08001</name>
</gene>
<reference evidence="2 3" key="1">
    <citation type="submission" date="2024-01" db="EMBL/GenBank/DDBJ databases">
        <title>The complete chloroplast genome sequence of Lithospermum erythrorhizon: insights into the phylogenetic relationship among Boraginaceae species and the maternal lineages of purple gromwells.</title>
        <authorList>
            <person name="Okada T."/>
            <person name="Watanabe K."/>
        </authorList>
    </citation>
    <scope>NUCLEOTIDE SEQUENCE [LARGE SCALE GENOMIC DNA]</scope>
</reference>
<keyword evidence="3" id="KW-1185">Reference proteome</keyword>
<dbReference type="AlphaFoldDB" id="A0AAV3PAM1"/>